<protein>
    <recommendedName>
        <fullName evidence="2">Golvesin/Xly CBD-like domain-containing protein</fullName>
    </recommendedName>
</protein>
<accession>B9XNM1</accession>
<feature type="signal peptide" evidence="1">
    <location>
        <begin position="1"/>
        <end position="37"/>
    </location>
</feature>
<dbReference type="InterPro" id="IPR033803">
    <property type="entry name" value="CBD-like_Golvesin-Xly"/>
</dbReference>
<name>B9XNM1_PEDPL</name>
<comment type="caution">
    <text evidence="3">The sequence shown here is derived from an EMBL/GenBank/DDBJ whole genome shotgun (WGS) entry which is preliminary data.</text>
</comment>
<dbReference type="EMBL" id="ABOX02000041">
    <property type="protein sequence ID" value="EEF58561.1"/>
    <property type="molecule type" value="Genomic_DNA"/>
</dbReference>
<dbReference type="Gene3D" id="2.60.120.260">
    <property type="entry name" value="Galactose-binding domain-like"/>
    <property type="match status" value="1"/>
</dbReference>
<dbReference type="OrthoDB" id="3734014at2"/>
<sequence precursor="true">MKTNQKNAHAPQTGICKYLSLGLLALGMAAAVGTASAQVTYTVFATREGLVGGKTASGHVIQTHDHFVALPSGTVTDCSGCSTYTVNIYCPATGKRVLNVPIYDVGPWNTKDNYWHVPRAEFTSLAQGLPESQAAFQNNFNGGLDEFGRTVLNPAGIDLADGTFWDDLGMTGNDWVQVTYNWQAPTPTTYIVDNTSSGFSASANWATGTSSVDKYGSNYRYHSTQAVSDEATWTVNLAVGGSYAVYVWYPEGSNRSTTAPFIISTSSGTSTVQVNQQLTGGQWVKQGTFSMNSGANTVKLSCWTTAGSVVVADAVKWVKQ</sequence>
<evidence type="ECO:0000256" key="1">
    <source>
        <dbReference type="SAM" id="SignalP"/>
    </source>
</evidence>
<evidence type="ECO:0000313" key="4">
    <source>
        <dbReference type="Proteomes" id="UP000003688"/>
    </source>
</evidence>
<organism evidence="3 4">
    <name type="scientific">Pedosphaera parvula (strain Ellin514)</name>
    <dbReference type="NCBI Taxonomy" id="320771"/>
    <lineage>
        <taxon>Bacteria</taxon>
        <taxon>Pseudomonadati</taxon>
        <taxon>Verrucomicrobiota</taxon>
        <taxon>Pedosphaerae</taxon>
        <taxon>Pedosphaerales</taxon>
        <taxon>Pedosphaeraceae</taxon>
        <taxon>Pedosphaera</taxon>
    </lineage>
</organism>
<dbReference type="RefSeq" id="WP_007417408.1">
    <property type="nucleotide sequence ID" value="NZ_ABOX02000041.1"/>
</dbReference>
<dbReference type="Proteomes" id="UP000003688">
    <property type="component" value="Unassembled WGS sequence"/>
</dbReference>
<dbReference type="Pfam" id="PF25275">
    <property type="entry name" value="Golvesin_C"/>
    <property type="match status" value="1"/>
</dbReference>
<evidence type="ECO:0000313" key="3">
    <source>
        <dbReference type="EMBL" id="EEF58561.1"/>
    </source>
</evidence>
<proteinExistence type="predicted"/>
<dbReference type="STRING" id="320771.Cflav_PD1751"/>
<feature type="domain" description="Golvesin/Xly CBD-like" evidence="2">
    <location>
        <begin position="191"/>
        <end position="318"/>
    </location>
</feature>
<keyword evidence="1" id="KW-0732">Signal</keyword>
<gene>
    <name evidence="3" type="ORF">Cflav_PD1751</name>
</gene>
<keyword evidence="4" id="KW-1185">Reference proteome</keyword>
<dbReference type="CDD" id="cd14488">
    <property type="entry name" value="CBM6-CBM35-CBM36_like_2"/>
    <property type="match status" value="1"/>
</dbReference>
<reference evidence="3 4" key="1">
    <citation type="journal article" date="2011" name="J. Bacteriol.">
        <title>Genome sequence of 'Pedosphaera parvula' Ellin514, an aerobic Verrucomicrobial isolate from pasture soil.</title>
        <authorList>
            <person name="Kant R."/>
            <person name="van Passel M.W."/>
            <person name="Sangwan P."/>
            <person name="Palva A."/>
            <person name="Lucas S."/>
            <person name="Copeland A."/>
            <person name="Lapidus A."/>
            <person name="Glavina Del Rio T."/>
            <person name="Dalin E."/>
            <person name="Tice H."/>
            <person name="Bruce D."/>
            <person name="Goodwin L."/>
            <person name="Pitluck S."/>
            <person name="Chertkov O."/>
            <person name="Larimer F.W."/>
            <person name="Land M.L."/>
            <person name="Hauser L."/>
            <person name="Brettin T.S."/>
            <person name="Detter J.C."/>
            <person name="Han S."/>
            <person name="de Vos W.M."/>
            <person name="Janssen P.H."/>
            <person name="Smidt H."/>
        </authorList>
    </citation>
    <scope>NUCLEOTIDE SEQUENCE [LARGE SCALE GENOMIC DNA]</scope>
    <source>
        <strain evidence="3 4">Ellin514</strain>
    </source>
</reference>
<dbReference type="AlphaFoldDB" id="B9XNM1"/>
<evidence type="ECO:0000259" key="2">
    <source>
        <dbReference type="Pfam" id="PF25275"/>
    </source>
</evidence>
<feature type="chain" id="PRO_5002894983" description="Golvesin/Xly CBD-like domain-containing protein" evidence="1">
    <location>
        <begin position="38"/>
        <end position="320"/>
    </location>
</feature>